<dbReference type="PANTHER" id="PTHR33446:SF2">
    <property type="entry name" value="PROTEIN TONB"/>
    <property type="match status" value="1"/>
</dbReference>
<dbReference type="PANTHER" id="PTHR33446">
    <property type="entry name" value="PROTEIN TONB-RELATED"/>
    <property type="match status" value="1"/>
</dbReference>
<keyword evidence="3" id="KW-1185">Reference proteome</keyword>
<dbReference type="EMBL" id="JACSCY010000008">
    <property type="protein sequence ID" value="MBC6611594.1"/>
    <property type="molecule type" value="Genomic_DNA"/>
</dbReference>
<accession>A0ABR7ML34</accession>
<evidence type="ECO:0000313" key="3">
    <source>
        <dbReference type="Proteomes" id="UP000622017"/>
    </source>
</evidence>
<dbReference type="InterPro" id="IPR037682">
    <property type="entry name" value="TonB_C"/>
</dbReference>
<dbReference type="Gene3D" id="3.30.1150.10">
    <property type="match status" value="1"/>
</dbReference>
<organism evidence="2 3">
    <name type="scientific">Hymenobacter citatus</name>
    <dbReference type="NCBI Taxonomy" id="2763506"/>
    <lineage>
        <taxon>Bacteria</taxon>
        <taxon>Pseudomonadati</taxon>
        <taxon>Bacteroidota</taxon>
        <taxon>Cytophagia</taxon>
        <taxon>Cytophagales</taxon>
        <taxon>Hymenobacteraceae</taxon>
        <taxon>Hymenobacter</taxon>
    </lineage>
</organism>
<evidence type="ECO:0000259" key="1">
    <source>
        <dbReference type="Pfam" id="PF03544"/>
    </source>
</evidence>
<dbReference type="Pfam" id="PF03544">
    <property type="entry name" value="TonB_C"/>
    <property type="match status" value="1"/>
</dbReference>
<dbReference type="Proteomes" id="UP000622017">
    <property type="component" value="Unassembled WGS sequence"/>
</dbReference>
<feature type="domain" description="TonB C-terminal" evidence="1">
    <location>
        <begin position="104"/>
        <end position="162"/>
    </location>
</feature>
<dbReference type="SUPFAM" id="SSF74653">
    <property type="entry name" value="TolA/TonB C-terminal domain"/>
    <property type="match status" value="1"/>
</dbReference>
<gene>
    <name evidence="2" type="ORF">H8B15_11705</name>
</gene>
<comment type="caution">
    <text evidence="2">The sequence shown here is derived from an EMBL/GenBank/DDBJ whole genome shotgun (WGS) entry which is preliminary data.</text>
</comment>
<reference evidence="2 3" key="1">
    <citation type="submission" date="2020-08" db="EMBL/GenBank/DDBJ databases">
        <title>Hymenobacter sp.</title>
        <authorList>
            <person name="Kim M.K."/>
        </authorList>
    </citation>
    <scope>NUCLEOTIDE SEQUENCE [LARGE SCALE GENOMIC DNA]</scope>
    <source>
        <strain evidence="2 3">BT507</strain>
    </source>
</reference>
<evidence type="ECO:0000313" key="2">
    <source>
        <dbReference type="EMBL" id="MBC6611594.1"/>
    </source>
</evidence>
<proteinExistence type="predicted"/>
<name>A0ABR7ML34_9BACT</name>
<protein>
    <submittedName>
        <fullName evidence="2">Energy transducer TonB</fullName>
    </submittedName>
</protein>
<dbReference type="InterPro" id="IPR051045">
    <property type="entry name" value="TonB-dependent_transducer"/>
</dbReference>
<sequence>MMKILLFSLFLTGLFVLQPFLIQAQQQRQVKKATASTHSANTPAVSPNDLGEASCICGFPCAALSPALDTYSCVERMPMPPQGYIAFSRAVASQVQPPINQPQLTGRVWATFVVTKTGELTDFKISKGLSPAYDAEALRVLQQQQPWTPGYQSGQAVRVQILTYVPYASAQH</sequence>